<gene>
    <name evidence="2" type="ORF">ABN401_03240</name>
</gene>
<dbReference type="InterPro" id="IPR036188">
    <property type="entry name" value="FAD/NAD-bd_sf"/>
</dbReference>
<dbReference type="Gene3D" id="3.30.9.80">
    <property type="match status" value="1"/>
</dbReference>
<protein>
    <submittedName>
        <fullName evidence="2">Oleate hydratase</fullName>
        <ecNumber evidence="2">4.2.1.53</ecNumber>
    </submittedName>
</protein>
<dbReference type="EMBL" id="JBEGDD010000002">
    <property type="protein sequence ID" value="MEQ7154224.1"/>
    <property type="molecule type" value="Genomic_DNA"/>
</dbReference>
<proteinExistence type="predicted"/>
<keyword evidence="2" id="KW-0456">Lyase</keyword>
<evidence type="ECO:0000313" key="3">
    <source>
        <dbReference type="Proteomes" id="UP001445732"/>
    </source>
</evidence>
<keyword evidence="1" id="KW-1133">Transmembrane helix</keyword>
<dbReference type="SUPFAM" id="SSF51905">
    <property type="entry name" value="FAD/NAD(P)-binding domain"/>
    <property type="match status" value="1"/>
</dbReference>
<dbReference type="PANTHER" id="PTHR37417:SF2">
    <property type="entry name" value="67 KDA MYOSIN-CROSS-REACTIVE ANTIGEN FAMILY PROTEIN (AFU_ORTHOLOGUE AFUA_5G09970)"/>
    <property type="match status" value="1"/>
</dbReference>
<keyword evidence="3" id="KW-1185">Reference proteome</keyword>
<keyword evidence="1" id="KW-0812">Transmembrane</keyword>
<sequence length="533" mass="59412">MTESISNTPRSRPRAYLVGGGIAALASAAYLIRDGGFAGQDIQILEETTRPGGSLDGTGDGDEGYVIRGGRMFTYEAYTCTFDLLSFIPSLGNPGNSVKDEIIRFNNEHVSHSRARLVAQGQRLDASDLKLSNRDRLDLIEIMTRTESSLGIQRIEEVFEPTFFTSNFWFMWSTTFAFQPWHSAVEMKRYLQRFIQELPRIHTLAGVRRTPFNQYDSIVRPLVQWLEAQGVQMVTGARVVDLDFRYGPRGKAAETIHYVEEGARRQLPIRDEDLVFITNGSMTAASSFGSMTSPARLEGVDRGPSWTLWETLAAKNADFGHPEVFTRNIDESKWLSFTVTLDNPVFFDLMEAFTGNTAGTGGLVTLVDSSWLMSIVLAHQPHFLDQPEGIQVFWGYGLFVDQEGDFVKKKMSDCTGEELLIELLGHLGFMAQKTEVLAAANCIPCMMPYITSQFMPRAKGDRPEIRPVGTVNLAFIGQYCEMPDDVVFTVEYSVRSAQISVYSLLGLEKAVSPLYKGQTDPLVVFAAAKALVR</sequence>
<comment type="caution">
    <text evidence="2">The sequence shown here is derived from an EMBL/GenBank/DDBJ whole genome shotgun (WGS) entry which is preliminary data.</text>
</comment>
<dbReference type="GO" id="GO:0050151">
    <property type="term" value="F:oleate hydratase activity"/>
    <property type="evidence" value="ECO:0007669"/>
    <property type="project" value="UniProtKB-EC"/>
</dbReference>
<evidence type="ECO:0000313" key="2">
    <source>
        <dbReference type="EMBL" id="MEQ7154224.1"/>
    </source>
</evidence>
<name>A0ABV1NM22_9CAUL</name>
<accession>A0ABV1NM22</accession>
<dbReference type="Gene3D" id="3.50.50.60">
    <property type="entry name" value="FAD/NAD(P)-binding domain"/>
    <property type="match status" value="2"/>
</dbReference>
<evidence type="ECO:0000256" key="1">
    <source>
        <dbReference type="SAM" id="Phobius"/>
    </source>
</evidence>
<dbReference type="Pfam" id="PF06100">
    <property type="entry name" value="MCRA"/>
    <property type="match status" value="1"/>
</dbReference>
<dbReference type="RefSeq" id="WP_349683399.1">
    <property type="nucleotide sequence ID" value="NZ_JBEGDD010000002.1"/>
</dbReference>
<dbReference type="PANTHER" id="PTHR37417">
    <property type="entry name" value="67 KDA MYOSIN-CROSS-REACTIVE ANTIGEN FAMILY PROTEIN (AFU_ORTHOLOGUE AFUA_5G09970)"/>
    <property type="match status" value="1"/>
</dbReference>
<dbReference type="EC" id="4.2.1.53" evidence="2"/>
<keyword evidence="1" id="KW-0472">Membrane</keyword>
<organism evidence="2 3">
    <name type="scientific">Brevundimonas aurifodinae</name>
    <dbReference type="NCBI Taxonomy" id="1508312"/>
    <lineage>
        <taxon>Bacteria</taxon>
        <taxon>Pseudomonadati</taxon>
        <taxon>Pseudomonadota</taxon>
        <taxon>Alphaproteobacteria</taxon>
        <taxon>Caulobacterales</taxon>
        <taxon>Caulobacteraceae</taxon>
        <taxon>Brevundimonas</taxon>
    </lineage>
</organism>
<dbReference type="Proteomes" id="UP001445732">
    <property type="component" value="Unassembled WGS sequence"/>
</dbReference>
<feature type="transmembrane region" description="Helical" evidence="1">
    <location>
        <begin position="15"/>
        <end position="32"/>
    </location>
</feature>
<dbReference type="InterPro" id="IPR010354">
    <property type="entry name" value="Oleate_hydratase"/>
</dbReference>
<dbReference type="NCBIfam" id="NF010584">
    <property type="entry name" value="PRK13977.1"/>
    <property type="match status" value="1"/>
</dbReference>
<reference evidence="2 3" key="1">
    <citation type="submission" date="2024-06" db="EMBL/GenBank/DDBJ databases">
        <title>Brevundimonas sp. C11.</title>
        <authorList>
            <person name="Maltman C."/>
        </authorList>
    </citation>
    <scope>NUCLEOTIDE SEQUENCE [LARGE SCALE GENOMIC DNA]</scope>
    <source>
        <strain evidence="2 3">C11</strain>
    </source>
</reference>